<dbReference type="SMR" id="A0A5D2KS51"/>
<feature type="compositionally biased region" description="Basic and acidic residues" evidence="6">
    <location>
        <begin position="136"/>
        <end position="147"/>
    </location>
</feature>
<feature type="compositionally biased region" description="Basic and acidic residues" evidence="6">
    <location>
        <begin position="117"/>
        <end position="127"/>
    </location>
</feature>
<evidence type="ECO:0000256" key="1">
    <source>
        <dbReference type="ARBA" id="ARBA00004162"/>
    </source>
</evidence>
<evidence type="ECO:0000256" key="2">
    <source>
        <dbReference type="ARBA" id="ARBA00022475"/>
    </source>
</evidence>
<dbReference type="PROSITE" id="PS01031">
    <property type="entry name" value="SHSP"/>
    <property type="match status" value="1"/>
</dbReference>
<evidence type="ECO:0000256" key="5">
    <source>
        <dbReference type="RuleBase" id="RU003616"/>
    </source>
</evidence>
<dbReference type="InterPro" id="IPR002068">
    <property type="entry name" value="A-crystallin/Hsp20_dom"/>
</dbReference>
<name>A0A5D2KS51_GOSTO</name>
<dbReference type="CDD" id="cd06464">
    <property type="entry name" value="ACD_sHsps-like"/>
    <property type="match status" value="1"/>
</dbReference>
<feature type="transmembrane region" description="Helical" evidence="7">
    <location>
        <begin position="239"/>
        <end position="260"/>
    </location>
</feature>
<evidence type="ECO:0000256" key="7">
    <source>
        <dbReference type="SAM" id="Phobius"/>
    </source>
</evidence>
<proteinExistence type="inferred from homology"/>
<dbReference type="GO" id="GO:0006952">
    <property type="term" value="P:defense response"/>
    <property type="evidence" value="ECO:0007669"/>
    <property type="project" value="UniProtKB-KW"/>
</dbReference>
<keyword evidence="3" id="KW-0611">Plant defense</keyword>
<dbReference type="PANTHER" id="PTHR43670:SF73">
    <property type="entry name" value="INACTIVE PROTEIN RESTRICTED TEV MOVEMENT 2-LIKE"/>
    <property type="match status" value="1"/>
</dbReference>
<dbReference type="EMBL" id="CM017627">
    <property type="protein sequence ID" value="TYH69918.1"/>
    <property type="molecule type" value="Genomic_DNA"/>
</dbReference>
<evidence type="ECO:0000259" key="8">
    <source>
        <dbReference type="PROSITE" id="PS01031"/>
    </source>
</evidence>
<feature type="domain" description="SHSP" evidence="8">
    <location>
        <begin position="7"/>
        <end position="110"/>
    </location>
</feature>
<dbReference type="PANTHER" id="PTHR43670">
    <property type="entry name" value="HEAT SHOCK PROTEIN 26"/>
    <property type="match status" value="1"/>
</dbReference>
<evidence type="ECO:0000256" key="6">
    <source>
        <dbReference type="SAM" id="MobiDB-lite"/>
    </source>
</evidence>
<keyword evidence="2" id="KW-1003">Cell membrane</keyword>
<dbReference type="GO" id="GO:0034605">
    <property type="term" value="P:cellular response to heat"/>
    <property type="evidence" value="ECO:0007669"/>
    <property type="project" value="TreeGrafter"/>
</dbReference>
<keyword evidence="7" id="KW-0472">Membrane</keyword>
<accession>A0A5D2KS51</accession>
<feature type="compositionally biased region" description="Basic and acidic residues" evidence="6">
    <location>
        <begin position="158"/>
        <end position="199"/>
    </location>
</feature>
<keyword evidence="10" id="KW-1185">Reference proteome</keyword>
<feature type="region of interest" description="Disordered" evidence="6">
    <location>
        <begin position="105"/>
        <end position="210"/>
    </location>
</feature>
<keyword evidence="7" id="KW-0812">Transmembrane</keyword>
<dbReference type="InterPro" id="IPR008978">
    <property type="entry name" value="HSP20-like_chaperone"/>
</dbReference>
<evidence type="ECO:0000256" key="3">
    <source>
        <dbReference type="ARBA" id="ARBA00022821"/>
    </source>
</evidence>
<evidence type="ECO:0000313" key="9">
    <source>
        <dbReference type="EMBL" id="TYH69918.1"/>
    </source>
</evidence>
<dbReference type="Pfam" id="PF00011">
    <property type="entry name" value="HSP20"/>
    <property type="match status" value="1"/>
</dbReference>
<dbReference type="Proteomes" id="UP000322667">
    <property type="component" value="Chromosome D05"/>
</dbReference>
<gene>
    <name evidence="9" type="ORF">ES332_D05G084200v1</name>
</gene>
<keyword evidence="7" id="KW-1133">Transmembrane helix</keyword>
<protein>
    <recommendedName>
        <fullName evidence="8">SHSP domain-containing protein</fullName>
    </recommendedName>
</protein>
<dbReference type="AlphaFoldDB" id="A0A5D2KS51"/>
<organism evidence="9 10">
    <name type="scientific">Gossypium tomentosum</name>
    <name type="common">Hawaiian cotton</name>
    <name type="synonym">Gossypium sandvicense</name>
    <dbReference type="NCBI Taxonomy" id="34277"/>
    <lineage>
        <taxon>Eukaryota</taxon>
        <taxon>Viridiplantae</taxon>
        <taxon>Streptophyta</taxon>
        <taxon>Embryophyta</taxon>
        <taxon>Tracheophyta</taxon>
        <taxon>Spermatophyta</taxon>
        <taxon>Magnoliopsida</taxon>
        <taxon>eudicotyledons</taxon>
        <taxon>Gunneridae</taxon>
        <taxon>Pentapetalae</taxon>
        <taxon>rosids</taxon>
        <taxon>malvids</taxon>
        <taxon>Malvales</taxon>
        <taxon>Malvaceae</taxon>
        <taxon>Malvoideae</taxon>
        <taxon>Gossypium</taxon>
    </lineage>
</organism>
<reference evidence="9 10" key="1">
    <citation type="submission" date="2019-07" db="EMBL/GenBank/DDBJ databases">
        <title>WGS assembly of Gossypium tomentosum.</title>
        <authorList>
            <person name="Chen Z.J."/>
            <person name="Sreedasyam A."/>
            <person name="Ando A."/>
            <person name="Song Q."/>
            <person name="De L."/>
            <person name="Hulse-Kemp A."/>
            <person name="Ding M."/>
            <person name="Ye W."/>
            <person name="Kirkbride R."/>
            <person name="Jenkins J."/>
            <person name="Plott C."/>
            <person name="Lovell J."/>
            <person name="Lin Y.-M."/>
            <person name="Vaughn R."/>
            <person name="Liu B."/>
            <person name="Li W."/>
            <person name="Simpson S."/>
            <person name="Scheffler B."/>
            <person name="Saski C."/>
            <person name="Grover C."/>
            <person name="Hu G."/>
            <person name="Conover J."/>
            <person name="Carlson J."/>
            <person name="Shu S."/>
            <person name="Boston L."/>
            <person name="Williams M."/>
            <person name="Peterson D."/>
            <person name="Mcgee K."/>
            <person name="Jones D."/>
            <person name="Wendel J."/>
            <person name="Stelly D."/>
            <person name="Grimwood J."/>
            <person name="Schmutz J."/>
        </authorList>
    </citation>
    <scope>NUCLEOTIDE SEQUENCE [LARGE SCALE GENOMIC DNA]</scope>
    <source>
        <strain evidence="9">7179.01</strain>
    </source>
</reference>
<evidence type="ECO:0000256" key="4">
    <source>
        <dbReference type="PROSITE-ProRule" id="PRU00285"/>
    </source>
</evidence>
<dbReference type="Gene3D" id="2.60.40.790">
    <property type="match status" value="1"/>
</dbReference>
<dbReference type="SUPFAM" id="SSF49764">
    <property type="entry name" value="HSP20-like chaperones"/>
    <property type="match status" value="1"/>
</dbReference>
<evidence type="ECO:0000313" key="10">
    <source>
        <dbReference type="Proteomes" id="UP000322667"/>
    </source>
</evidence>
<sequence length="268" mass="29641">MALNPRPAYENLEVYTEWVHETAEDTLIAYLHGFKKEQLKVQVTSGGNLRISGEKPIGDNKFSRFSKELPIPSNCDQSKIKANYKGSMLQVKFPKLIVPADEKPEKVKAVAEVPNPKPDHKPADVPEKQNNAVQEGHPKTTLEKQTGDDSNTNGVAKEAGKVSEKTPDKQEEMEDQRHASNGADHRLMEKEKNGKDQEVKSSSASEKPVDSALRAAQSGIVYKQVVEGLAKGVKDPRKVMNMVLAVLLVAVLAVYLRNAIMSLGNYWK</sequence>
<comment type="similarity">
    <text evidence="4 5">Belongs to the small heat shock protein (HSP20) family.</text>
</comment>
<comment type="subcellular location">
    <subcellularLocation>
        <location evidence="1">Cell membrane</location>
        <topology evidence="1">Single-pass membrane protein</topology>
    </subcellularLocation>
</comment>
<dbReference type="GO" id="GO:0005886">
    <property type="term" value="C:plasma membrane"/>
    <property type="evidence" value="ECO:0007669"/>
    <property type="project" value="UniProtKB-SubCell"/>
</dbReference>